<evidence type="ECO:0000256" key="2">
    <source>
        <dbReference type="SAM" id="MobiDB-lite"/>
    </source>
</evidence>
<dbReference type="eggNOG" id="ENOG502QR30">
    <property type="taxonomic scope" value="Eukaryota"/>
</dbReference>
<keyword evidence="4" id="KW-1185">Reference proteome</keyword>
<dbReference type="EMBL" id="DS469516">
    <property type="protein sequence ID" value="EDO47949.1"/>
    <property type="molecule type" value="Genomic_DNA"/>
</dbReference>
<reference evidence="3 4" key="1">
    <citation type="journal article" date="2007" name="Science">
        <title>Sea anemone genome reveals ancestral eumetazoan gene repertoire and genomic organization.</title>
        <authorList>
            <person name="Putnam N.H."/>
            <person name="Srivastava M."/>
            <person name="Hellsten U."/>
            <person name="Dirks B."/>
            <person name="Chapman J."/>
            <person name="Salamov A."/>
            <person name="Terry A."/>
            <person name="Shapiro H."/>
            <person name="Lindquist E."/>
            <person name="Kapitonov V.V."/>
            <person name="Jurka J."/>
            <person name="Genikhovich G."/>
            <person name="Grigoriev I.V."/>
            <person name="Lucas S.M."/>
            <person name="Steele R.E."/>
            <person name="Finnerty J.R."/>
            <person name="Technau U."/>
            <person name="Martindale M.Q."/>
            <person name="Rokhsar D.S."/>
        </authorList>
    </citation>
    <scope>NUCLEOTIDE SEQUENCE [LARGE SCALE GENOMIC DNA]</scope>
    <source>
        <strain evidence="4">CH2 X CH6</strain>
    </source>
</reference>
<evidence type="ECO:0000313" key="4">
    <source>
        <dbReference type="Proteomes" id="UP000001593"/>
    </source>
</evidence>
<dbReference type="OMA" id="TAKEHHF"/>
<feature type="compositionally biased region" description="Polar residues" evidence="2">
    <location>
        <begin position="246"/>
        <end position="264"/>
    </location>
</feature>
<dbReference type="PANTHER" id="PTHR33560:SF1">
    <property type="entry name" value="PROTEIN FAM227A"/>
    <property type="match status" value="1"/>
</dbReference>
<dbReference type="InterPro" id="IPR029417">
    <property type="entry name" value="FAM227"/>
</dbReference>
<dbReference type="PhylomeDB" id="A7RKR0"/>
<evidence type="ECO:0008006" key="5">
    <source>
        <dbReference type="Google" id="ProtNLM"/>
    </source>
</evidence>
<dbReference type="HOGENOM" id="CLU_028274_2_1_1"/>
<dbReference type="Pfam" id="PF14922">
    <property type="entry name" value="FWWh"/>
    <property type="match status" value="1"/>
</dbReference>
<sequence>LHVFPGYESNELTPLPPPLLANDILMTVMKAQKDLHRKPSYKKYLHSLLLSHMSQAVLQDVFWWYFLERYQSDRSTQELLFNRIAHNYVKLLFNAPITEYRDAFFKRYPDLVNQAVYCTFCTAFPTSYKQFDGKFKEGLVQLVYMWMVGVKPVPRSWERWKLDALEPTDMRKDEKIKKDASKGSAPFLDHRSLVNLPIDLTEENLSQSSLTKGAKNLPIIVEDRASVMSMRRDMRRKSLFRPSKDNLASRTTMPSENSFLQLPGSSSRLELRNRSSLELSQDTTGQTTPSVVQSRVSIRESNMTFLAGGNPNKKKRESCPVGRGAQFSRSLFDVHGHSPLVEQFLQMQRLAKNAGTGVLVQRTEIESLPPIDAETYNELIRKSFKLTRQLGAEFRKLDEEDRRKRSQFVKKGKQGYHDYVRRQNELLARQKDVKKISDLLVLELMKDGDEQSSGKAAAAIADAMGFSTEPDGS</sequence>
<evidence type="ECO:0000256" key="1">
    <source>
        <dbReference type="ARBA" id="ARBA00008666"/>
    </source>
</evidence>
<dbReference type="STRING" id="45351.A7RKR0"/>
<dbReference type="PANTHER" id="PTHR33560">
    <property type="entry name" value="PROTEIN FAM227B"/>
    <property type="match status" value="1"/>
</dbReference>
<feature type="region of interest" description="Disordered" evidence="2">
    <location>
        <begin position="241"/>
        <end position="289"/>
    </location>
</feature>
<dbReference type="AlphaFoldDB" id="A7RKR0"/>
<organism evidence="3 4">
    <name type="scientific">Nematostella vectensis</name>
    <name type="common">Starlet sea anemone</name>
    <dbReference type="NCBI Taxonomy" id="45351"/>
    <lineage>
        <taxon>Eukaryota</taxon>
        <taxon>Metazoa</taxon>
        <taxon>Cnidaria</taxon>
        <taxon>Anthozoa</taxon>
        <taxon>Hexacorallia</taxon>
        <taxon>Actiniaria</taxon>
        <taxon>Edwardsiidae</taxon>
        <taxon>Nematostella</taxon>
    </lineage>
</organism>
<comment type="similarity">
    <text evidence="1">Belongs to the FAM227 family.</text>
</comment>
<gene>
    <name evidence="3" type="ORF">NEMVEDRAFT_v1g85011</name>
</gene>
<accession>A7RKR0</accession>
<dbReference type="InParanoid" id="A7RKR0"/>
<protein>
    <recommendedName>
        <fullName evidence="5">Protein FAM227A</fullName>
    </recommendedName>
</protein>
<proteinExistence type="inferred from homology"/>
<evidence type="ECO:0000313" key="3">
    <source>
        <dbReference type="EMBL" id="EDO47949.1"/>
    </source>
</evidence>
<name>A7RKR0_NEMVE</name>
<dbReference type="Proteomes" id="UP000001593">
    <property type="component" value="Unassembled WGS sequence"/>
</dbReference>
<feature type="non-terminal residue" evidence="3">
    <location>
        <position position="1"/>
    </location>
</feature>